<dbReference type="OrthoDB" id="2989907at2"/>
<name>A0A1I2SVA2_9BACL</name>
<sequence>MSNRYAIYEEYDGKRTIPITFRLPKKIVEAVSIRDAVNAFSLSHNLEIVRYNELPEDDARVRFRRTNLFGQSSDFGYYFRMLKYGEFIEQ</sequence>
<dbReference type="AlphaFoldDB" id="A0A1I2SVA2"/>
<reference evidence="2" key="1">
    <citation type="submission" date="2016-10" db="EMBL/GenBank/DDBJ databases">
        <authorList>
            <person name="Varghese N."/>
            <person name="Submissions S."/>
        </authorList>
    </citation>
    <scope>NUCLEOTIDE SEQUENCE [LARGE SCALE GENOMIC DNA]</scope>
    <source>
        <strain evidence="2">ATCC 700379</strain>
    </source>
</reference>
<proteinExistence type="predicted"/>
<dbReference type="Proteomes" id="UP000198752">
    <property type="component" value="Unassembled WGS sequence"/>
</dbReference>
<protein>
    <submittedName>
        <fullName evidence="1">Uncharacterized protein</fullName>
    </submittedName>
</protein>
<organism evidence="1 2">
    <name type="scientific">Sporolactobacillus nakayamae</name>
    <dbReference type="NCBI Taxonomy" id="269670"/>
    <lineage>
        <taxon>Bacteria</taxon>
        <taxon>Bacillati</taxon>
        <taxon>Bacillota</taxon>
        <taxon>Bacilli</taxon>
        <taxon>Bacillales</taxon>
        <taxon>Sporolactobacillaceae</taxon>
        <taxon>Sporolactobacillus</taxon>
    </lineage>
</organism>
<dbReference type="RefSeq" id="WP_093672684.1">
    <property type="nucleotide sequence ID" value="NZ_FOOY01000013.1"/>
</dbReference>
<gene>
    <name evidence="1" type="ORF">SAMN02982927_02079</name>
</gene>
<keyword evidence="2" id="KW-1185">Reference proteome</keyword>
<evidence type="ECO:0000313" key="2">
    <source>
        <dbReference type="Proteomes" id="UP000198752"/>
    </source>
</evidence>
<evidence type="ECO:0000313" key="1">
    <source>
        <dbReference type="EMBL" id="SFG56672.1"/>
    </source>
</evidence>
<accession>A0A1I2SVA2</accession>
<dbReference type="STRING" id="269670.SAMN02982927_02079"/>
<dbReference type="EMBL" id="FOOY01000013">
    <property type="protein sequence ID" value="SFG56672.1"/>
    <property type="molecule type" value="Genomic_DNA"/>
</dbReference>